<dbReference type="OrthoDB" id="2499658at2759"/>
<feature type="compositionally biased region" description="Polar residues" evidence="1">
    <location>
        <begin position="14"/>
        <end position="44"/>
    </location>
</feature>
<dbReference type="Proteomes" id="UP000054248">
    <property type="component" value="Unassembled WGS sequence"/>
</dbReference>
<proteinExistence type="predicted"/>
<feature type="region of interest" description="Disordered" evidence="1">
    <location>
        <begin position="1"/>
        <end position="158"/>
    </location>
</feature>
<organism evidence="2 3">
    <name type="scientific">Tulasnella calospora MUT 4182</name>
    <dbReference type="NCBI Taxonomy" id="1051891"/>
    <lineage>
        <taxon>Eukaryota</taxon>
        <taxon>Fungi</taxon>
        <taxon>Dikarya</taxon>
        <taxon>Basidiomycota</taxon>
        <taxon>Agaricomycotina</taxon>
        <taxon>Agaricomycetes</taxon>
        <taxon>Cantharellales</taxon>
        <taxon>Tulasnellaceae</taxon>
        <taxon>Tulasnella</taxon>
    </lineage>
</organism>
<keyword evidence="3" id="KW-1185">Reference proteome</keyword>
<protein>
    <recommendedName>
        <fullName evidence="4">Integrase zinc-binding domain-containing protein</fullName>
    </recommendedName>
</protein>
<feature type="compositionally biased region" description="Acidic residues" evidence="1">
    <location>
        <begin position="332"/>
        <end position="345"/>
    </location>
</feature>
<dbReference type="STRING" id="1051891.A0A0C3QEV7"/>
<feature type="compositionally biased region" description="Gly residues" evidence="1">
    <location>
        <begin position="346"/>
        <end position="359"/>
    </location>
</feature>
<evidence type="ECO:0008006" key="4">
    <source>
        <dbReference type="Google" id="ProtNLM"/>
    </source>
</evidence>
<reference evidence="2 3" key="1">
    <citation type="submission" date="2014-04" db="EMBL/GenBank/DDBJ databases">
        <authorList>
            <consortium name="DOE Joint Genome Institute"/>
            <person name="Kuo A."/>
            <person name="Girlanda M."/>
            <person name="Perotto S."/>
            <person name="Kohler A."/>
            <person name="Nagy L.G."/>
            <person name="Floudas D."/>
            <person name="Copeland A."/>
            <person name="Barry K.W."/>
            <person name="Cichocki N."/>
            <person name="Veneault-Fourrey C."/>
            <person name="LaButti K."/>
            <person name="Lindquist E.A."/>
            <person name="Lipzen A."/>
            <person name="Lundell T."/>
            <person name="Morin E."/>
            <person name="Murat C."/>
            <person name="Sun H."/>
            <person name="Tunlid A."/>
            <person name="Henrissat B."/>
            <person name="Grigoriev I.V."/>
            <person name="Hibbett D.S."/>
            <person name="Martin F."/>
            <person name="Nordberg H.P."/>
            <person name="Cantor M.N."/>
            <person name="Hua S.X."/>
        </authorList>
    </citation>
    <scope>NUCLEOTIDE SEQUENCE [LARGE SCALE GENOMIC DNA]</scope>
    <source>
        <strain evidence="2 3">MUT 4182</strain>
    </source>
</reference>
<feature type="compositionally biased region" description="Pro residues" evidence="1">
    <location>
        <begin position="1"/>
        <end position="10"/>
    </location>
</feature>
<dbReference type="EMBL" id="KN823060">
    <property type="protein sequence ID" value="KIO24496.1"/>
    <property type="molecule type" value="Genomic_DNA"/>
</dbReference>
<sequence length="368" mass="39630">MAYMQPPPIDPSLLSGNPNAQQQPGTSAAQNQLVPQQASPTASEASDRGELDDETDDDQPRFALHPVPQPTKAPKSASSKKSKSASEGASELGLGEMGEEGDGAGSSKAGGSKPRKTTGGKTPKTNYVSSNGTPRVRIPGPIGPVTGAPSDEQSGDMDASEFVSPVRALNHIDLELFPSKAVFENILYTYQSNLSARKRNKALISRRAYAEIQKTLVEIRDARCRRGTAQYRFWVKKMFGLIDFYGHDVVGHQGKPVAIREDIYDILVHCHDQCDHGGRDRTVEVVKDFYRWIPKVIIGEFVKHCPGCNLKRATVKSEASKMPLYDLADIDAMEPMEPDEDDEMDAGGGGGGAAGGAGGNDDDDDEVD</sequence>
<feature type="compositionally biased region" description="Low complexity" evidence="1">
    <location>
        <begin position="84"/>
        <end position="94"/>
    </location>
</feature>
<evidence type="ECO:0000256" key="1">
    <source>
        <dbReference type="SAM" id="MobiDB-lite"/>
    </source>
</evidence>
<dbReference type="HOGENOM" id="CLU_752697_0_0_1"/>
<evidence type="ECO:0000313" key="2">
    <source>
        <dbReference type="EMBL" id="KIO24496.1"/>
    </source>
</evidence>
<feature type="region of interest" description="Disordered" evidence="1">
    <location>
        <begin position="332"/>
        <end position="368"/>
    </location>
</feature>
<dbReference type="AlphaFoldDB" id="A0A0C3QEV7"/>
<evidence type="ECO:0000313" key="3">
    <source>
        <dbReference type="Proteomes" id="UP000054248"/>
    </source>
</evidence>
<gene>
    <name evidence="2" type="ORF">M407DRAFT_99990</name>
</gene>
<name>A0A0C3QEV7_9AGAM</name>
<reference evidence="3" key="2">
    <citation type="submission" date="2015-01" db="EMBL/GenBank/DDBJ databases">
        <title>Evolutionary Origins and Diversification of the Mycorrhizal Mutualists.</title>
        <authorList>
            <consortium name="DOE Joint Genome Institute"/>
            <consortium name="Mycorrhizal Genomics Consortium"/>
            <person name="Kohler A."/>
            <person name="Kuo A."/>
            <person name="Nagy L.G."/>
            <person name="Floudas D."/>
            <person name="Copeland A."/>
            <person name="Barry K.W."/>
            <person name="Cichocki N."/>
            <person name="Veneault-Fourrey C."/>
            <person name="LaButti K."/>
            <person name="Lindquist E.A."/>
            <person name="Lipzen A."/>
            <person name="Lundell T."/>
            <person name="Morin E."/>
            <person name="Murat C."/>
            <person name="Riley R."/>
            <person name="Ohm R."/>
            <person name="Sun H."/>
            <person name="Tunlid A."/>
            <person name="Henrissat B."/>
            <person name="Grigoriev I.V."/>
            <person name="Hibbett D.S."/>
            <person name="Martin F."/>
        </authorList>
    </citation>
    <scope>NUCLEOTIDE SEQUENCE [LARGE SCALE GENOMIC DNA]</scope>
    <source>
        <strain evidence="3">MUT 4182</strain>
    </source>
</reference>
<accession>A0A0C3QEV7</accession>